<evidence type="ECO:0000313" key="2">
    <source>
        <dbReference type="Proteomes" id="UP000035337"/>
    </source>
</evidence>
<dbReference type="AlphaFoldDB" id="A0A0G3WHS5"/>
<dbReference type="Gene3D" id="3.30.500.20">
    <property type="entry name" value="BH3703-like domains"/>
    <property type="match status" value="1"/>
</dbReference>
<name>A0A0G3WHS5_9BACT</name>
<dbReference type="Pfam" id="PF04634">
    <property type="entry name" value="YezG-like"/>
    <property type="match status" value="1"/>
</dbReference>
<dbReference type="STRING" id="1408281.Epro_0832"/>
<keyword evidence="2" id="KW-1185">Reference proteome</keyword>
<reference evidence="1 2" key="1">
    <citation type="submission" date="2014-09" db="EMBL/GenBank/DDBJ databases">
        <title>Complete genome sequence of Endomicrobium proavitum.</title>
        <authorList>
            <person name="Zheng H."/>
        </authorList>
    </citation>
    <scope>NUCLEOTIDE SEQUENCE [LARGE SCALE GENOMIC DNA]</scope>
    <source>
        <strain evidence="1 2">Rsa215</strain>
    </source>
</reference>
<evidence type="ECO:0008006" key="3">
    <source>
        <dbReference type="Google" id="ProtNLM"/>
    </source>
</evidence>
<dbReference type="InterPro" id="IPR006728">
    <property type="entry name" value="YezG-like"/>
</dbReference>
<accession>A0A0G3WHS5</accession>
<dbReference type="OrthoDB" id="1633905at2"/>
<dbReference type="KEGG" id="epo:Epro_0832"/>
<dbReference type="SUPFAM" id="SSF160424">
    <property type="entry name" value="BH3703-like"/>
    <property type="match status" value="1"/>
</dbReference>
<dbReference type="InterPro" id="IPR036170">
    <property type="entry name" value="YezG-like_sf"/>
</dbReference>
<sequence length="160" mass="19282">MNTKGIEALYQKIGSAVSAMIPEKWQRVMLYAEVEEDRSTVIFYYYTDENNKPVYSLDIEDFPGIDKQYINSLYDDLMEYIRSLWEEFRTQKQQVWSSLTMQLFNVGKFNIYFDYSEFDESRINIVQRQMLWKYKNLGIQPTHKADVDFLKKYLKKAQKI</sequence>
<evidence type="ECO:0000313" key="1">
    <source>
        <dbReference type="EMBL" id="AKL98211.1"/>
    </source>
</evidence>
<dbReference type="RefSeq" id="WP_052570750.1">
    <property type="nucleotide sequence ID" value="NZ_CP009498.1"/>
</dbReference>
<protein>
    <recommendedName>
        <fullName evidence="3">Cytoplasmic protein</fullName>
    </recommendedName>
</protein>
<gene>
    <name evidence="1" type="ORF">Epro_0832</name>
</gene>
<dbReference type="NCBIfam" id="TIGR01741">
    <property type="entry name" value="staph_tand_hypo"/>
    <property type="match status" value="1"/>
</dbReference>
<proteinExistence type="predicted"/>
<dbReference type="EMBL" id="CP009498">
    <property type="protein sequence ID" value="AKL98211.1"/>
    <property type="molecule type" value="Genomic_DNA"/>
</dbReference>
<organism evidence="1 2">
    <name type="scientific">Endomicrobium proavitum</name>
    <dbReference type="NCBI Taxonomy" id="1408281"/>
    <lineage>
        <taxon>Bacteria</taxon>
        <taxon>Pseudomonadati</taxon>
        <taxon>Elusimicrobiota</taxon>
        <taxon>Endomicrobiia</taxon>
        <taxon>Endomicrobiales</taxon>
        <taxon>Endomicrobiaceae</taxon>
        <taxon>Endomicrobium</taxon>
    </lineage>
</organism>
<dbReference type="Proteomes" id="UP000035337">
    <property type="component" value="Chromosome"/>
</dbReference>